<gene>
    <name evidence="2" type="ORF">AVDCRST_MAG85-1987</name>
</gene>
<feature type="compositionally biased region" description="Basic residues" evidence="1">
    <location>
        <begin position="207"/>
        <end position="217"/>
    </location>
</feature>
<feature type="compositionally biased region" description="Basic and acidic residues" evidence="1">
    <location>
        <begin position="49"/>
        <end position="67"/>
    </location>
</feature>
<feature type="compositionally biased region" description="Basic residues" evidence="1">
    <location>
        <begin position="38"/>
        <end position="48"/>
    </location>
</feature>
<feature type="non-terminal residue" evidence="2">
    <location>
        <position position="1"/>
    </location>
</feature>
<feature type="compositionally biased region" description="Basic and acidic residues" evidence="1">
    <location>
        <begin position="115"/>
        <end position="135"/>
    </location>
</feature>
<evidence type="ECO:0000313" key="2">
    <source>
        <dbReference type="EMBL" id="CAA9504866.1"/>
    </source>
</evidence>
<feature type="non-terminal residue" evidence="2">
    <location>
        <position position="237"/>
    </location>
</feature>
<accession>A0A6J4STH1</accession>
<dbReference type="EMBL" id="CADCVT010000214">
    <property type="protein sequence ID" value="CAA9504866.1"/>
    <property type="molecule type" value="Genomic_DNA"/>
</dbReference>
<sequence length="237" mass="27107">EVEQHARPRASCPGRDHRIHARGRSRGSSAGRSGGTRTRTRRVVRRRGRTGEGQEQPDRRHEAPERPRRPHRRRGGAPAPGPRRSHRDARASCRPRLEDDRQGAYDGFGPLRAALPDEGRRPAHRPREVRGRQDRPSGSPAGRAPERVPARAGVVVRPRPVRQRARLRRSPVAWHDRRRAQVAAVRHEADAAQGVADRPRPRDRPRPVRRRPRVRPHPGHEVQARVRLHRHRVGRPL</sequence>
<feature type="compositionally biased region" description="Basic and acidic residues" evidence="1">
    <location>
        <begin position="197"/>
        <end position="206"/>
    </location>
</feature>
<dbReference type="AlphaFoldDB" id="A0A6J4STH1"/>
<feature type="region of interest" description="Disordered" evidence="1">
    <location>
        <begin position="1"/>
        <end position="222"/>
    </location>
</feature>
<evidence type="ECO:0000256" key="1">
    <source>
        <dbReference type="SAM" id="MobiDB-lite"/>
    </source>
</evidence>
<feature type="compositionally biased region" description="Basic residues" evidence="1">
    <location>
        <begin position="159"/>
        <end position="169"/>
    </location>
</feature>
<keyword evidence="2" id="KW-0449">Lipoprotein</keyword>
<name>A0A6J4STH1_9ACTN</name>
<reference evidence="2" key="1">
    <citation type="submission" date="2020-02" db="EMBL/GenBank/DDBJ databases">
        <authorList>
            <person name="Meier V. D."/>
        </authorList>
    </citation>
    <scope>NUCLEOTIDE SEQUENCE</scope>
    <source>
        <strain evidence="2">AVDCRST_MAG85</strain>
    </source>
</reference>
<protein>
    <submittedName>
        <fullName evidence="2">Rare lipoprotein A</fullName>
    </submittedName>
</protein>
<feature type="compositionally biased region" description="Basic and acidic residues" evidence="1">
    <location>
        <begin position="88"/>
        <end position="103"/>
    </location>
</feature>
<feature type="compositionally biased region" description="Low complexity" evidence="1">
    <location>
        <begin position="26"/>
        <end position="37"/>
    </location>
</feature>
<organism evidence="2">
    <name type="scientific">uncultured Solirubrobacteraceae bacterium</name>
    <dbReference type="NCBI Taxonomy" id="1162706"/>
    <lineage>
        <taxon>Bacteria</taxon>
        <taxon>Bacillati</taxon>
        <taxon>Actinomycetota</taxon>
        <taxon>Thermoleophilia</taxon>
        <taxon>Solirubrobacterales</taxon>
        <taxon>Solirubrobacteraceae</taxon>
        <taxon>environmental samples</taxon>
    </lineage>
</organism>
<proteinExistence type="predicted"/>